<evidence type="ECO:0000256" key="1">
    <source>
        <dbReference type="SAM" id="MobiDB-lite"/>
    </source>
</evidence>
<protein>
    <submittedName>
        <fullName evidence="2">Uncharacterized protein</fullName>
    </submittedName>
</protein>
<organism evidence="2 3">
    <name type="scientific">Vitis vinifera</name>
    <name type="common">Grape</name>
    <dbReference type="NCBI Taxonomy" id="29760"/>
    <lineage>
        <taxon>Eukaryota</taxon>
        <taxon>Viridiplantae</taxon>
        <taxon>Streptophyta</taxon>
        <taxon>Embryophyta</taxon>
        <taxon>Tracheophyta</taxon>
        <taxon>Spermatophyta</taxon>
        <taxon>Magnoliopsida</taxon>
        <taxon>eudicotyledons</taxon>
        <taxon>Gunneridae</taxon>
        <taxon>Pentapetalae</taxon>
        <taxon>rosids</taxon>
        <taxon>Vitales</taxon>
        <taxon>Vitaceae</taxon>
        <taxon>Viteae</taxon>
        <taxon>Vitis</taxon>
    </lineage>
</organism>
<dbReference type="PaxDb" id="29760-VIT_06s0009g00060.t01"/>
<gene>
    <name evidence="2" type="ordered locus">VIT_06s0009g00060</name>
</gene>
<dbReference type="EMBL" id="FN595504">
    <property type="protein sequence ID" value="CCB49215.1"/>
    <property type="molecule type" value="Genomic_DNA"/>
</dbReference>
<reference evidence="3" key="1">
    <citation type="journal article" date="2007" name="Nature">
        <title>The grapevine genome sequence suggests ancestral hexaploidization in major angiosperm phyla.</title>
        <authorList>
            <consortium name="The French-Italian Public Consortium for Grapevine Genome Characterization."/>
            <person name="Jaillon O."/>
            <person name="Aury J.-M."/>
            <person name="Noel B."/>
            <person name="Policriti A."/>
            <person name="Clepet C."/>
            <person name="Casagrande A."/>
            <person name="Choisne N."/>
            <person name="Aubourg S."/>
            <person name="Vitulo N."/>
            <person name="Jubin C."/>
            <person name="Vezzi A."/>
            <person name="Legeai F."/>
            <person name="Hugueney P."/>
            <person name="Dasilva C."/>
            <person name="Horner D."/>
            <person name="Mica E."/>
            <person name="Jublot D."/>
            <person name="Poulain J."/>
            <person name="Bruyere C."/>
            <person name="Billault A."/>
            <person name="Segurens B."/>
            <person name="Gouyvenoux M."/>
            <person name="Ugarte E."/>
            <person name="Cattonaro F."/>
            <person name="Anthouard V."/>
            <person name="Vico V."/>
            <person name="Del Fabbro C."/>
            <person name="Alaux M."/>
            <person name="Di Gaspero G."/>
            <person name="Dumas V."/>
            <person name="Felice N."/>
            <person name="Paillard S."/>
            <person name="Juman I."/>
            <person name="Moroldo M."/>
            <person name="Scalabrin S."/>
            <person name="Canaguier A."/>
            <person name="Le Clainche I."/>
            <person name="Malacrida G."/>
            <person name="Durand E."/>
            <person name="Pesole G."/>
            <person name="Laucou V."/>
            <person name="Chatelet P."/>
            <person name="Merdinoglu D."/>
            <person name="Delledonne M."/>
            <person name="Pezzotti M."/>
            <person name="Lecharny A."/>
            <person name="Scarpelli C."/>
            <person name="Artiguenave F."/>
            <person name="Pe M.E."/>
            <person name="Valle G."/>
            <person name="Morgante M."/>
            <person name="Caboche M."/>
            <person name="Adam-Blondon A.-F."/>
            <person name="Weissenbach J."/>
            <person name="Quetier F."/>
            <person name="Wincker P."/>
        </authorList>
    </citation>
    <scope>NUCLEOTIDE SEQUENCE [LARGE SCALE GENOMIC DNA]</scope>
    <source>
        <strain evidence="3">cv. Pinot noir / PN40024</strain>
    </source>
</reference>
<evidence type="ECO:0000313" key="3">
    <source>
        <dbReference type="Proteomes" id="UP000009183"/>
    </source>
</evidence>
<dbReference type="HOGENOM" id="CLU_2282627_0_0_1"/>
<name>F6HAF3_VITVI</name>
<dbReference type="AlphaFoldDB" id="F6HAF3"/>
<evidence type="ECO:0000313" key="2">
    <source>
        <dbReference type="EMBL" id="CCB49215.1"/>
    </source>
</evidence>
<proteinExistence type="predicted"/>
<feature type="compositionally biased region" description="Low complexity" evidence="1">
    <location>
        <begin position="43"/>
        <end position="63"/>
    </location>
</feature>
<keyword evidence="3" id="KW-1185">Reference proteome</keyword>
<dbReference type="InParanoid" id="F6HAF3"/>
<accession>F6HAF3</accession>
<feature type="region of interest" description="Disordered" evidence="1">
    <location>
        <begin position="41"/>
        <end position="75"/>
    </location>
</feature>
<sequence>MDSIDGKRGENWAMTMEEKSRAQSGNVSHAVGCAENNIETTKSKASTSIVSSASGSSGSAEASVKLKSSRDMKKPPRGSTFFDRYYLVLEIIFVFIPDCHYY</sequence>
<dbReference type="Proteomes" id="UP000009183">
    <property type="component" value="Chromosome 6"/>
</dbReference>